<dbReference type="Proteomes" id="UP000199501">
    <property type="component" value="Unassembled WGS sequence"/>
</dbReference>
<dbReference type="InterPro" id="IPR008792">
    <property type="entry name" value="PQQD"/>
</dbReference>
<keyword evidence="2" id="KW-1185">Reference proteome</keyword>
<dbReference type="EMBL" id="FMZZ01000010">
    <property type="protein sequence ID" value="SDD36247.1"/>
    <property type="molecule type" value="Genomic_DNA"/>
</dbReference>
<dbReference type="AlphaFoldDB" id="A0A1G6U6M9"/>
<dbReference type="Pfam" id="PF05402">
    <property type="entry name" value="PqqD"/>
    <property type="match status" value="1"/>
</dbReference>
<gene>
    <name evidence="1" type="ORF">SAMN05216174_110103</name>
</gene>
<protein>
    <submittedName>
        <fullName evidence="1">Coenzyme PQQ synthesis protein D (PqqD)</fullName>
    </submittedName>
</protein>
<dbReference type="NCBIfam" id="NF033530">
    <property type="entry name" value="lasso_PqqD_Strm"/>
    <property type="match status" value="1"/>
</dbReference>
<name>A0A1G6U6M9_9PSEU</name>
<proteinExistence type="predicted"/>
<dbReference type="RefSeq" id="WP_091453399.1">
    <property type="nucleotide sequence ID" value="NZ_FMZZ01000010.1"/>
</dbReference>
<evidence type="ECO:0000313" key="1">
    <source>
        <dbReference type="EMBL" id="SDD36247.1"/>
    </source>
</evidence>
<dbReference type="STRING" id="1271860.SAMN05216174_110103"/>
<reference evidence="2" key="1">
    <citation type="submission" date="2016-10" db="EMBL/GenBank/DDBJ databases">
        <authorList>
            <person name="Varghese N."/>
            <person name="Submissions S."/>
        </authorList>
    </citation>
    <scope>NUCLEOTIDE SEQUENCE [LARGE SCALE GENOMIC DNA]</scope>
    <source>
        <strain evidence="2">IBRC-M 10403</strain>
    </source>
</reference>
<evidence type="ECO:0000313" key="2">
    <source>
        <dbReference type="Proteomes" id="UP000199501"/>
    </source>
</evidence>
<dbReference type="InterPro" id="IPR041881">
    <property type="entry name" value="PqqD_sf"/>
</dbReference>
<accession>A0A1G6U6M9</accession>
<dbReference type="Gene3D" id="1.10.10.1150">
    <property type="entry name" value="Coenzyme PQQ synthesis protein D (PqqD)"/>
    <property type="match status" value="1"/>
</dbReference>
<sequence>MSVSLRAEVSMATSALGAVLLDERTGKYWQLNRSGKQVLETLLAGGTLPDVVAAVTSVYRADPDTVAADAEDLVAHLLSSGLITR</sequence>
<dbReference type="OrthoDB" id="5195143at2"/>
<organism evidence="1 2">
    <name type="scientific">Actinokineospora iranica</name>
    <dbReference type="NCBI Taxonomy" id="1271860"/>
    <lineage>
        <taxon>Bacteria</taxon>
        <taxon>Bacillati</taxon>
        <taxon>Actinomycetota</taxon>
        <taxon>Actinomycetes</taxon>
        <taxon>Pseudonocardiales</taxon>
        <taxon>Pseudonocardiaceae</taxon>
        <taxon>Actinokineospora</taxon>
    </lineage>
</organism>